<reference evidence="8" key="3">
    <citation type="submission" date="2016-11" db="EMBL/GenBank/DDBJ databases">
        <title>Salimicrobium jeotgali MJ3, isolated from Myulchi jeot, a traditional Korean fermented seafood.</title>
        <authorList>
            <person name="Kim K.H."/>
            <person name="Jeon C.O."/>
            <person name="Jin H.M."/>
        </authorList>
    </citation>
    <scope>NUCLEOTIDE SEQUENCE</scope>
    <source>
        <strain evidence="8">MJ3</strain>
    </source>
</reference>
<comment type="subcellular location">
    <subcellularLocation>
        <location evidence="1">Cell membrane</location>
        <topology evidence="1">Multi-pass membrane protein</topology>
    </subcellularLocation>
</comment>
<evidence type="ECO:0000256" key="3">
    <source>
        <dbReference type="ARBA" id="ARBA00022692"/>
    </source>
</evidence>
<dbReference type="RefSeq" id="WP_008591042.1">
    <property type="nucleotide sequence ID" value="NZ_AMPQ01000014.1"/>
</dbReference>
<evidence type="ECO:0000256" key="4">
    <source>
        <dbReference type="ARBA" id="ARBA00022989"/>
    </source>
</evidence>
<dbReference type="SUPFAM" id="SSF103473">
    <property type="entry name" value="MFS general substrate transporter"/>
    <property type="match status" value="1"/>
</dbReference>
<dbReference type="eggNOG" id="COG2807">
    <property type="taxonomic scope" value="Bacteria"/>
</dbReference>
<dbReference type="OrthoDB" id="182417at2"/>
<feature type="transmembrane region" description="Helical" evidence="6">
    <location>
        <begin position="325"/>
        <end position="348"/>
    </location>
</feature>
<dbReference type="InterPro" id="IPR020846">
    <property type="entry name" value="MFS_dom"/>
</dbReference>
<dbReference type="STRING" id="1230341.AAV35_011840"/>
<dbReference type="InterPro" id="IPR011701">
    <property type="entry name" value="MFS"/>
</dbReference>
<feature type="transmembrane region" description="Helical" evidence="6">
    <location>
        <begin position="360"/>
        <end position="383"/>
    </location>
</feature>
<sequence>MSNKPPIHTKFYYGWVIVFVAALSVFFSGPGQTYSNSIFIDYYIEDFGFSRSTVSGLYSAATLVAGITLFTVGRMVDRFGQRVMMIGVGSGLALALFWNSAITGPVMMFVGFFLIRLLGQGSMTLVPNTLVPQWFIKKRGRALSVMAVGTFASSALFPPLNAWLIESFGWRSAWVILGVSILVLFIPVTVWLVRNQPKDVGALPDGTPHKKPGDEEISGEISEVSWTLKQAMQTRTFWFILFCVMVPALVNTAVTFHVVSIMDMKGLGVGIAATILTVMAIVGFPTTFLTGYLADRFSIHYILAITFFGHILSLVLLFFTSSTLLAFSFAVVWGAVNGFERIALNIVWPNYFGRTHLGSIKGLAQTVMVIGSALGPLPFGIFFDLFGGYQEAILAILIFPVTAVILALLSPKPDPLQYGVTGGEGT</sequence>
<feature type="transmembrane region" description="Helical" evidence="6">
    <location>
        <begin position="271"/>
        <end position="294"/>
    </location>
</feature>
<organism evidence="9 10">
    <name type="scientific">Salimicrobium jeotgali</name>
    <dbReference type="NCBI Taxonomy" id="1230341"/>
    <lineage>
        <taxon>Bacteria</taxon>
        <taxon>Bacillati</taxon>
        <taxon>Bacillota</taxon>
        <taxon>Bacilli</taxon>
        <taxon>Bacillales</taxon>
        <taxon>Bacillaceae</taxon>
        <taxon>Salimicrobium</taxon>
    </lineage>
</organism>
<feature type="transmembrane region" description="Helical" evidence="6">
    <location>
        <begin position="12"/>
        <end position="29"/>
    </location>
</feature>
<evidence type="ECO:0000256" key="5">
    <source>
        <dbReference type="ARBA" id="ARBA00023136"/>
    </source>
</evidence>
<feature type="transmembrane region" description="Helical" evidence="6">
    <location>
        <begin position="301"/>
        <end position="319"/>
    </location>
</feature>
<keyword evidence="3 6" id="KW-0812">Transmembrane</keyword>
<evidence type="ECO:0000256" key="1">
    <source>
        <dbReference type="ARBA" id="ARBA00004651"/>
    </source>
</evidence>
<feature type="transmembrane region" description="Helical" evidence="6">
    <location>
        <begin position="172"/>
        <end position="193"/>
    </location>
</feature>
<keyword evidence="2" id="KW-0813">Transport</keyword>
<dbReference type="KEGG" id="sje:AAV35_011840"/>
<feature type="transmembrane region" description="Helical" evidence="6">
    <location>
        <begin position="142"/>
        <end position="160"/>
    </location>
</feature>
<keyword evidence="5 6" id="KW-0472">Membrane</keyword>
<dbReference type="GO" id="GO:0005886">
    <property type="term" value="C:plasma membrane"/>
    <property type="evidence" value="ECO:0007669"/>
    <property type="project" value="UniProtKB-SubCell"/>
</dbReference>
<dbReference type="PATRIC" id="fig|1230341.3.peg.2048"/>
<proteinExistence type="predicted"/>
<dbReference type="PANTHER" id="PTHR11360">
    <property type="entry name" value="MONOCARBOXYLATE TRANSPORTER"/>
    <property type="match status" value="1"/>
</dbReference>
<protein>
    <submittedName>
        <fullName evidence="8">MFS transporter</fullName>
    </submittedName>
    <submittedName>
        <fullName evidence="9">MFS-type transporter</fullName>
    </submittedName>
</protein>
<dbReference type="InterPro" id="IPR050327">
    <property type="entry name" value="Proton-linked_MCT"/>
</dbReference>
<dbReference type="EMBL" id="CP011361">
    <property type="protein sequence ID" value="AKG05387.1"/>
    <property type="molecule type" value="Genomic_DNA"/>
</dbReference>
<dbReference type="PANTHER" id="PTHR11360:SF308">
    <property type="entry name" value="BLL3089 PROTEIN"/>
    <property type="match status" value="1"/>
</dbReference>
<keyword evidence="4 6" id="KW-1133">Transmembrane helix</keyword>
<feature type="transmembrane region" description="Helical" evidence="6">
    <location>
        <begin position="49"/>
        <end position="71"/>
    </location>
</feature>
<feature type="transmembrane region" description="Helical" evidence="6">
    <location>
        <begin position="389"/>
        <end position="409"/>
    </location>
</feature>
<feature type="domain" description="Major facilitator superfamily (MFS) profile" evidence="7">
    <location>
        <begin position="17"/>
        <end position="414"/>
    </location>
</feature>
<accession>K2GA12</accession>
<evidence type="ECO:0000313" key="9">
    <source>
        <dbReference type="EMBL" id="EKE31152.1"/>
    </source>
</evidence>
<dbReference type="EMBL" id="AMPQ01000014">
    <property type="protein sequence ID" value="EKE31152.1"/>
    <property type="molecule type" value="Genomic_DNA"/>
</dbReference>
<reference evidence="9 10" key="1">
    <citation type="journal article" date="2012" name="J. Bacteriol.">
        <title>Draft Genome Sequence of Salimicrobium sp. Strain MJ3, Isolated from Myulchi-Jeot, Korean Fermented Seafood.</title>
        <authorList>
            <person name="Lee S.H."/>
            <person name="Jung J.Y."/>
            <person name="Jeon C.O."/>
        </authorList>
    </citation>
    <scope>NUCLEOTIDE SEQUENCE [LARGE SCALE GENOMIC DNA]</scope>
    <source>
        <strain evidence="9 10">MJ3</strain>
    </source>
</reference>
<evidence type="ECO:0000256" key="6">
    <source>
        <dbReference type="SAM" id="Phobius"/>
    </source>
</evidence>
<evidence type="ECO:0000313" key="8">
    <source>
        <dbReference type="EMBL" id="AKG05387.1"/>
    </source>
</evidence>
<dbReference type="PROSITE" id="PS50850">
    <property type="entry name" value="MFS"/>
    <property type="match status" value="1"/>
</dbReference>
<keyword evidence="10" id="KW-1185">Reference proteome</keyword>
<dbReference type="Gene3D" id="1.20.1250.20">
    <property type="entry name" value="MFS general substrate transporter like domains"/>
    <property type="match status" value="2"/>
</dbReference>
<dbReference type="Proteomes" id="UP000011746">
    <property type="component" value="Unassembled WGS sequence"/>
</dbReference>
<name>K2GA12_9BACI</name>
<evidence type="ECO:0000313" key="11">
    <source>
        <dbReference type="Proteomes" id="UP000092654"/>
    </source>
</evidence>
<gene>
    <name evidence="8" type="ORF">AAV35_011840</name>
    <name evidence="9" type="ORF">MJ3_09992</name>
</gene>
<dbReference type="InterPro" id="IPR036259">
    <property type="entry name" value="MFS_trans_sf"/>
</dbReference>
<dbReference type="GO" id="GO:0022857">
    <property type="term" value="F:transmembrane transporter activity"/>
    <property type="evidence" value="ECO:0007669"/>
    <property type="project" value="InterPro"/>
</dbReference>
<evidence type="ECO:0000313" key="10">
    <source>
        <dbReference type="Proteomes" id="UP000011746"/>
    </source>
</evidence>
<dbReference type="CDD" id="cd17355">
    <property type="entry name" value="MFS_YcxA_like"/>
    <property type="match status" value="1"/>
</dbReference>
<feature type="transmembrane region" description="Helical" evidence="6">
    <location>
        <begin position="237"/>
        <end position="259"/>
    </location>
</feature>
<reference evidence="11" key="2">
    <citation type="submission" date="2015-06" db="EMBL/GenBank/DDBJ databases">
        <title>Salimicrobium jeotgali MJ3, isolated from Myulchi jeot, a traditional Korean fermented seafood.</title>
        <authorList>
            <person name="Kim K.H."/>
            <person name="Jeon C.O."/>
            <person name="Jin H.M."/>
        </authorList>
    </citation>
    <scope>NUCLEOTIDE SEQUENCE [LARGE SCALE GENOMIC DNA]</scope>
    <source>
        <strain evidence="11">MJ3</strain>
    </source>
</reference>
<dbReference type="Proteomes" id="UP000092654">
    <property type="component" value="Chromosome"/>
</dbReference>
<dbReference type="Pfam" id="PF07690">
    <property type="entry name" value="MFS_1"/>
    <property type="match status" value="1"/>
</dbReference>
<evidence type="ECO:0000256" key="2">
    <source>
        <dbReference type="ARBA" id="ARBA00022448"/>
    </source>
</evidence>
<dbReference type="AlphaFoldDB" id="K2GA12"/>
<evidence type="ECO:0000259" key="7">
    <source>
        <dbReference type="PROSITE" id="PS50850"/>
    </source>
</evidence>